<evidence type="ECO:0000313" key="14">
    <source>
        <dbReference type="EMBL" id="KAL3428479.1"/>
    </source>
</evidence>
<gene>
    <name evidence="14" type="ORF">PVAG01_01988</name>
</gene>
<evidence type="ECO:0000256" key="12">
    <source>
        <dbReference type="ARBA" id="ARBA00023221"/>
    </source>
</evidence>
<reference evidence="14 15" key="1">
    <citation type="submission" date="2024-06" db="EMBL/GenBank/DDBJ databases">
        <title>Complete genome of Phlyctema vagabunda strain 19-DSS-EL-015.</title>
        <authorList>
            <person name="Fiorenzani C."/>
        </authorList>
    </citation>
    <scope>NUCLEOTIDE SEQUENCE [LARGE SCALE GENOMIC DNA]</scope>
    <source>
        <strain evidence="14 15">19-DSS-EL-015</strain>
    </source>
</reference>
<feature type="transmembrane region" description="Helical" evidence="13">
    <location>
        <begin position="119"/>
        <end position="138"/>
    </location>
</feature>
<evidence type="ECO:0000256" key="10">
    <source>
        <dbReference type="ARBA" id="ARBA00023136"/>
    </source>
</evidence>
<evidence type="ECO:0000256" key="13">
    <source>
        <dbReference type="SAM" id="Phobius"/>
    </source>
</evidence>
<evidence type="ECO:0000256" key="9">
    <source>
        <dbReference type="ARBA" id="ARBA00023098"/>
    </source>
</evidence>
<keyword evidence="11" id="KW-1207">Sterol metabolism</keyword>
<proteinExistence type="inferred from homology"/>
<keyword evidence="3" id="KW-0444">Lipid biosynthesis</keyword>
<keyword evidence="8" id="KW-0756">Sterol biosynthesis</keyword>
<dbReference type="EMBL" id="JBFCZG010000001">
    <property type="protein sequence ID" value="KAL3428479.1"/>
    <property type="molecule type" value="Genomic_DNA"/>
</dbReference>
<feature type="transmembrane region" description="Helical" evidence="13">
    <location>
        <begin position="20"/>
        <end position="39"/>
    </location>
</feature>
<evidence type="ECO:0000256" key="6">
    <source>
        <dbReference type="ARBA" id="ARBA00022955"/>
    </source>
</evidence>
<dbReference type="PANTHER" id="PTHR15451:SF19">
    <property type="entry name" value="ERGOSTEROL BIOSYNTHETIC PROTEIN 28 HOMOLOG"/>
    <property type="match status" value="1"/>
</dbReference>
<keyword evidence="4 13" id="KW-0812">Transmembrane</keyword>
<evidence type="ECO:0000256" key="7">
    <source>
        <dbReference type="ARBA" id="ARBA00022989"/>
    </source>
</evidence>
<keyword evidence="5" id="KW-0256">Endoplasmic reticulum</keyword>
<evidence type="ECO:0000256" key="5">
    <source>
        <dbReference type="ARBA" id="ARBA00022824"/>
    </source>
</evidence>
<keyword evidence="7 13" id="KW-1133">Transmembrane helix</keyword>
<dbReference type="Proteomes" id="UP001629113">
    <property type="component" value="Unassembled WGS sequence"/>
</dbReference>
<evidence type="ECO:0000256" key="3">
    <source>
        <dbReference type="ARBA" id="ARBA00022516"/>
    </source>
</evidence>
<feature type="transmembrane region" description="Helical" evidence="13">
    <location>
        <begin position="91"/>
        <end position="113"/>
    </location>
</feature>
<accession>A0ABR4PYJ8</accession>
<evidence type="ECO:0000256" key="11">
    <source>
        <dbReference type="ARBA" id="ARBA00023166"/>
    </source>
</evidence>
<comment type="similarity">
    <text evidence="2">Belongs to the ERG28 family.</text>
</comment>
<sequence>MSMSSITQYLPQHPGLLPQWLVLISVVAIANSVQAYATLSYTKRVYLGPVAPKGGVSQSPATPLSSRTWGTWTLLQGIVRLHAAYDISNPLMYRLAMLTYIVASWHFLSEWFIFKSARFGPGIIAPVAVAITSLVWMLNQWSYYVK</sequence>
<keyword evidence="10 13" id="KW-0472">Membrane</keyword>
<name>A0ABR4PYJ8_9HELO</name>
<evidence type="ECO:0000256" key="8">
    <source>
        <dbReference type="ARBA" id="ARBA00023011"/>
    </source>
</evidence>
<evidence type="ECO:0000256" key="1">
    <source>
        <dbReference type="ARBA" id="ARBA00004477"/>
    </source>
</evidence>
<evidence type="ECO:0000313" key="15">
    <source>
        <dbReference type="Proteomes" id="UP001629113"/>
    </source>
</evidence>
<evidence type="ECO:0000256" key="2">
    <source>
        <dbReference type="ARBA" id="ARBA00005377"/>
    </source>
</evidence>
<keyword evidence="6" id="KW-0752">Steroid biosynthesis</keyword>
<evidence type="ECO:0000256" key="4">
    <source>
        <dbReference type="ARBA" id="ARBA00022692"/>
    </source>
</evidence>
<dbReference type="PANTHER" id="PTHR15451">
    <property type="entry name" value="ERGOSTEROL BIOSYNTHETIC PROTEIN 28-RELATED"/>
    <property type="match status" value="1"/>
</dbReference>
<keyword evidence="12" id="KW-0753">Steroid metabolism</keyword>
<protein>
    <submittedName>
        <fullName evidence="14">Erg28 like protein</fullName>
    </submittedName>
</protein>
<keyword evidence="9" id="KW-0443">Lipid metabolism</keyword>
<organism evidence="14 15">
    <name type="scientific">Phlyctema vagabunda</name>
    <dbReference type="NCBI Taxonomy" id="108571"/>
    <lineage>
        <taxon>Eukaryota</taxon>
        <taxon>Fungi</taxon>
        <taxon>Dikarya</taxon>
        <taxon>Ascomycota</taxon>
        <taxon>Pezizomycotina</taxon>
        <taxon>Leotiomycetes</taxon>
        <taxon>Helotiales</taxon>
        <taxon>Dermateaceae</taxon>
        <taxon>Phlyctema</taxon>
    </lineage>
</organism>
<comment type="subcellular location">
    <subcellularLocation>
        <location evidence="1">Endoplasmic reticulum membrane</location>
        <topology evidence="1">Multi-pass membrane protein</topology>
    </subcellularLocation>
</comment>
<comment type="caution">
    <text evidence="14">The sequence shown here is derived from an EMBL/GenBank/DDBJ whole genome shotgun (WGS) entry which is preliminary data.</text>
</comment>
<dbReference type="Pfam" id="PF03694">
    <property type="entry name" value="Erg28"/>
    <property type="match status" value="1"/>
</dbReference>
<dbReference type="InterPro" id="IPR005352">
    <property type="entry name" value="Erg28"/>
</dbReference>
<keyword evidence="15" id="KW-1185">Reference proteome</keyword>